<feature type="domain" description="C2H2-type" evidence="13">
    <location>
        <begin position="1133"/>
        <end position="1160"/>
    </location>
</feature>
<evidence type="ECO:0000256" key="11">
    <source>
        <dbReference type="SAM" id="Coils"/>
    </source>
</evidence>
<dbReference type="GO" id="GO:0000978">
    <property type="term" value="F:RNA polymerase II cis-regulatory region sequence-specific DNA binding"/>
    <property type="evidence" value="ECO:0007669"/>
    <property type="project" value="TreeGrafter"/>
</dbReference>
<dbReference type="Gene3D" id="3.30.160.60">
    <property type="entry name" value="Classic Zinc Finger"/>
    <property type="match status" value="5"/>
</dbReference>
<evidence type="ECO:0000256" key="4">
    <source>
        <dbReference type="ARBA" id="ARBA00022771"/>
    </source>
</evidence>
<feature type="region of interest" description="Disordered" evidence="12">
    <location>
        <begin position="83"/>
        <end position="137"/>
    </location>
</feature>
<keyword evidence="15" id="KW-1185">Reference proteome</keyword>
<evidence type="ECO:0000313" key="15">
    <source>
        <dbReference type="Proteomes" id="UP000472276"/>
    </source>
</evidence>
<dbReference type="RefSeq" id="XP_031615555.1">
    <property type="nucleotide sequence ID" value="XM_031759695.2"/>
</dbReference>
<keyword evidence="5" id="KW-0862">Zinc</keyword>
<dbReference type="GO" id="GO:0000981">
    <property type="term" value="F:DNA-binding transcription factor activity, RNA polymerase II-specific"/>
    <property type="evidence" value="ECO:0007669"/>
    <property type="project" value="TreeGrafter"/>
</dbReference>
<dbReference type="PANTHER" id="PTHR24384:SF189">
    <property type="entry name" value="C2H2-TYPE DOMAIN-CONTAINING PROTEIN-RELATED"/>
    <property type="match status" value="1"/>
</dbReference>
<evidence type="ECO:0000256" key="2">
    <source>
        <dbReference type="ARBA" id="ARBA00022723"/>
    </source>
</evidence>
<feature type="region of interest" description="Disordered" evidence="12">
    <location>
        <begin position="732"/>
        <end position="754"/>
    </location>
</feature>
<accession>A0A668RZZ5</accession>
<dbReference type="GeneID" id="116335913"/>
<feature type="compositionally biased region" description="Basic and acidic residues" evidence="12">
    <location>
        <begin position="92"/>
        <end position="103"/>
    </location>
</feature>
<feature type="coiled-coil region" evidence="11">
    <location>
        <begin position="32"/>
        <end position="59"/>
    </location>
</feature>
<dbReference type="Proteomes" id="UP000472276">
    <property type="component" value="Unassembled WGS sequence"/>
</dbReference>
<reference evidence="14" key="2">
    <citation type="submission" date="2025-09" db="UniProtKB">
        <authorList>
            <consortium name="Ensembl"/>
        </authorList>
    </citation>
    <scope>IDENTIFICATION</scope>
</reference>
<proteinExistence type="predicted"/>
<keyword evidence="11" id="KW-0175">Coiled coil</keyword>
<evidence type="ECO:0000256" key="10">
    <source>
        <dbReference type="PROSITE-ProRule" id="PRU00042"/>
    </source>
</evidence>
<feature type="region of interest" description="Disordered" evidence="12">
    <location>
        <begin position="878"/>
        <end position="905"/>
    </location>
</feature>
<evidence type="ECO:0000256" key="8">
    <source>
        <dbReference type="ARBA" id="ARBA00023163"/>
    </source>
</evidence>
<dbReference type="GO" id="GO:0008270">
    <property type="term" value="F:zinc ion binding"/>
    <property type="evidence" value="ECO:0007669"/>
    <property type="project" value="UniProtKB-KW"/>
</dbReference>
<feature type="domain" description="C2H2-type" evidence="13">
    <location>
        <begin position="1205"/>
        <end position="1232"/>
    </location>
</feature>
<dbReference type="OMA" id="HELMCPR"/>
<keyword evidence="2" id="KW-0479">Metal-binding</keyword>
<evidence type="ECO:0000256" key="9">
    <source>
        <dbReference type="ARBA" id="ARBA00023242"/>
    </source>
</evidence>
<evidence type="ECO:0000256" key="1">
    <source>
        <dbReference type="ARBA" id="ARBA00004123"/>
    </source>
</evidence>
<dbReference type="Pfam" id="PF00096">
    <property type="entry name" value="zf-C2H2"/>
    <property type="match status" value="2"/>
</dbReference>
<feature type="domain" description="C2H2-type" evidence="13">
    <location>
        <begin position="1053"/>
        <end position="1080"/>
    </location>
</feature>
<evidence type="ECO:0000256" key="6">
    <source>
        <dbReference type="ARBA" id="ARBA00023015"/>
    </source>
</evidence>
<keyword evidence="7" id="KW-0238">DNA-binding</keyword>
<dbReference type="SUPFAM" id="SSF57667">
    <property type="entry name" value="beta-beta-alpha zinc fingers"/>
    <property type="match status" value="4"/>
</dbReference>
<protein>
    <recommendedName>
        <fullName evidence="13">C2H2-type domain-containing protein</fullName>
    </recommendedName>
</protein>
<dbReference type="AlphaFoldDB" id="A0A668RZZ5"/>
<dbReference type="SMART" id="SM00355">
    <property type="entry name" value="ZnF_C2H2"/>
    <property type="match status" value="6"/>
</dbReference>
<dbReference type="FunFam" id="3.30.160.60:FF:002343">
    <property type="entry name" value="Zinc finger protein 33A"/>
    <property type="match status" value="1"/>
</dbReference>
<keyword evidence="4 10" id="KW-0863">Zinc-finger</keyword>
<feature type="compositionally biased region" description="Acidic residues" evidence="12">
    <location>
        <begin position="115"/>
        <end position="136"/>
    </location>
</feature>
<organism evidence="14 15">
    <name type="scientific">Oreochromis aureus</name>
    <name type="common">Israeli tilapia</name>
    <name type="synonym">Chromis aureus</name>
    <dbReference type="NCBI Taxonomy" id="47969"/>
    <lineage>
        <taxon>Eukaryota</taxon>
        <taxon>Metazoa</taxon>
        <taxon>Chordata</taxon>
        <taxon>Craniata</taxon>
        <taxon>Vertebrata</taxon>
        <taxon>Euteleostomi</taxon>
        <taxon>Actinopterygii</taxon>
        <taxon>Neopterygii</taxon>
        <taxon>Teleostei</taxon>
        <taxon>Neoteleostei</taxon>
        <taxon>Acanthomorphata</taxon>
        <taxon>Ovalentaria</taxon>
        <taxon>Cichlomorphae</taxon>
        <taxon>Cichliformes</taxon>
        <taxon>Cichlidae</taxon>
        <taxon>African cichlids</taxon>
        <taxon>Pseudocrenilabrinae</taxon>
        <taxon>Oreochromini</taxon>
        <taxon>Oreochromis</taxon>
    </lineage>
</organism>
<evidence type="ECO:0000256" key="7">
    <source>
        <dbReference type="ARBA" id="ARBA00023125"/>
    </source>
</evidence>
<comment type="subcellular location">
    <subcellularLocation>
        <location evidence="1">Nucleus</location>
    </subcellularLocation>
</comment>
<dbReference type="InterPro" id="IPR013087">
    <property type="entry name" value="Znf_C2H2_type"/>
</dbReference>
<dbReference type="PANTHER" id="PTHR24384">
    <property type="entry name" value="FINGER PUTATIVE TRANSCRIPTION FACTOR FAMILY-RELATED"/>
    <property type="match status" value="1"/>
</dbReference>
<dbReference type="FunFam" id="3.30.160.60:FF:000065">
    <property type="entry name" value="B-cell CLL/lymphoma 6, member B"/>
    <property type="match status" value="1"/>
</dbReference>
<dbReference type="Ensembl" id="ENSOABT00000009988.2">
    <property type="protein sequence ID" value="ENSOABP00000009653.2"/>
    <property type="gene ID" value="ENSOABG00000005139.2"/>
</dbReference>
<keyword evidence="6" id="KW-0805">Transcription regulation</keyword>
<evidence type="ECO:0000313" key="14">
    <source>
        <dbReference type="Ensembl" id="ENSOABP00000009653.2"/>
    </source>
</evidence>
<name>A0A668RZZ5_OREAU</name>
<evidence type="ECO:0000256" key="12">
    <source>
        <dbReference type="SAM" id="MobiDB-lite"/>
    </source>
</evidence>
<dbReference type="FunFam" id="3.30.160.60:FF:000340">
    <property type="entry name" value="zinc finger protein 473 isoform X1"/>
    <property type="match status" value="1"/>
</dbReference>
<dbReference type="PROSITE" id="PS50157">
    <property type="entry name" value="ZINC_FINGER_C2H2_2"/>
    <property type="match status" value="5"/>
</dbReference>
<dbReference type="InterPro" id="IPR050752">
    <property type="entry name" value="C2H2-ZF_domain"/>
</dbReference>
<reference evidence="14" key="1">
    <citation type="submission" date="2025-08" db="UniProtKB">
        <authorList>
            <consortium name="Ensembl"/>
        </authorList>
    </citation>
    <scope>IDENTIFICATION</scope>
</reference>
<feature type="domain" description="C2H2-type" evidence="13">
    <location>
        <begin position="1177"/>
        <end position="1204"/>
    </location>
</feature>
<evidence type="ECO:0000259" key="13">
    <source>
        <dbReference type="PROSITE" id="PS50157"/>
    </source>
</evidence>
<dbReference type="PROSITE" id="PS00028">
    <property type="entry name" value="ZINC_FINGER_C2H2_1"/>
    <property type="match status" value="5"/>
</dbReference>
<dbReference type="KEGG" id="oau:116335913"/>
<evidence type="ECO:0000256" key="3">
    <source>
        <dbReference type="ARBA" id="ARBA00022737"/>
    </source>
</evidence>
<keyword evidence="9" id="KW-0539">Nucleus</keyword>
<dbReference type="InterPro" id="IPR036236">
    <property type="entry name" value="Znf_C2H2_sf"/>
</dbReference>
<keyword evidence="8" id="KW-0804">Transcription</keyword>
<feature type="region of interest" description="Disordered" evidence="12">
    <location>
        <begin position="571"/>
        <end position="600"/>
    </location>
</feature>
<gene>
    <name evidence="14" type="primary">LOC116335913</name>
</gene>
<sequence>MEPDSSDPNTSKTDMLRGVIAEKLTLAAREILAVVEKTVAEYEEEAVGFRQEIDRQRRLLELLQPEVKLEALEDQQQFSLCEAGGGQLPEDQEQHKYEPRVEDSQSLGFSGYSEEQIEEDEHEEEEEEDDDEEEEMAQQYYEAAPRLQDTNTLLVPSTVQTDRRRADRPWISEAQSFVDLRIRILDSMIDVLSKRVFQKYPLHELQCRRGLQEADFLHLLRSTFPQLAADEPFDVFITDNTRKLQPLKIDLWTPEAIERTIRANGNSALYIRLKNQQSLEAEEELQPLHGNKAAAADVSSAPDQSIDHMRKRVGRPGFRKTQTHVMIRIRILGKMKSDVLSARVYQMCPLHELMCPRGLQEADFVDLLRSTFPQLTADEPFDLFVSDKSRKLKPLKVRSLTTEEVERATRTSTLYIRLKPPEELQASAKQFLSVGDVLAETLPLTLKPTRKKPRIQSARRKPTKSELSGPFAHVDFRVRILEDPLMEVLAPQVFLKSRIQELRCPYDLQEADFLDLLRSSIPQLAAGKPFDILTADKSRVLQPLSVDTLTPAEIHRAITLRRNTTLFVRLKGAGPSTPNPTRLGTRVQSDKKNLGKPQLSRSDSHVDLKIRILEDSQMEVVAPQVFQNYPLHELRCHRSLQEDDFLELLRSTFPQLAANVPFDILMVDKNRKLQPLNVESLTPEQVYKAIDSSRINTLFIRLKAPERVQVGARKLDHLQKKVDTATESSFLPEQTVTHGRDQSDRRKPGRPRISLSSSHVDLRIRFVQDWDVNVISPKVYNKYPLHYLKCPRGLQEADFVDLLKSTFPQLAADEPFDVLTADRNRRLQPLKVEPLTPEELYRAIKASGNIVLFVRLKAPEGVQTSAKKLDLLQRKVDGTEESPSFTEQTGLHMGSPHQPGANAVNIFSSSSTSRHKDVELKESEGGLEYTGLSTLQSLILYEHNELSDGLPNGKPNITNDHLMNGEPEKTKGNRRVKHSVIRIKKAKQKMLIHNSEALLSCKVCQILRGSTNMLIKHAWSHVDERERLCGVCGEQSESAEQLRSHLQTHQKTHTCNICGKSFLTVVGYRGHLARHKGNTPYKCRTCHKAFPEKWVLKNHESRVHAVDKPHRKNFSKLKLKLHRPTNHAGGKPHSCNVCGKRFRHLDTLSQHVALHSGSTAATDRRIHTKNHSRERLFACDKCNKKFFHKSNVVTHMRVHTGEKPYKCTHCGKGFSQGHCVRRHLLIHQKKKCHQQTEQLSRVETEDSYAKMDGMPSPQK</sequence>
<feature type="domain" description="C2H2-type" evidence="13">
    <location>
        <begin position="1081"/>
        <end position="1109"/>
    </location>
</feature>
<keyword evidence="3" id="KW-0677">Repeat</keyword>
<dbReference type="GO" id="GO:0005634">
    <property type="term" value="C:nucleus"/>
    <property type="evidence" value="ECO:0007669"/>
    <property type="project" value="UniProtKB-SubCell"/>
</dbReference>
<evidence type="ECO:0000256" key="5">
    <source>
        <dbReference type="ARBA" id="ARBA00022833"/>
    </source>
</evidence>